<dbReference type="SUPFAM" id="SSF53448">
    <property type="entry name" value="Nucleotide-diphospho-sugar transferases"/>
    <property type="match status" value="1"/>
</dbReference>
<gene>
    <name evidence="2" type="ORF">A6769_31560</name>
</gene>
<dbReference type="AlphaFoldDB" id="A0A367R6N1"/>
<dbReference type="GO" id="GO:0016740">
    <property type="term" value="F:transferase activity"/>
    <property type="evidence" value="ECO:0007669"/>
    <property type="project" value="UniProtKB-KW"/>
</dbReference>
<protein>
    <submittedName>
        <fullName evidence="2">Glycosyl transferase</fullName>
    </submittedName>
</protein>
<evidence type="ECO:0000313" key="3">
    <source>
        <dbReference type="Proteomes" id="UP000252085"/>
    </source>
</evidence>
<accession>A0A367R6N1</accession>
<keyword evidence="2" id="KW-0808">Transferase</keyword>
<dbReference type="EMBL" id="LXQE01000178">
    <property type="protein sequence ID" value="RCJ31082.1"/>
    <property type="molecule type" value="Genomic_DNA"/>
</dbReference>
<evidence type="ECO:0000313" key="2">
    <source>
        <dbReference type="EMBL" id="RCJ31082.1"/>
    </source>
</evidence>
<name>A0A367R6N1_NOSPU</name>
<sequence>MSSNQPRLSIGLPVYNGEKFLKEAIDSLLAQTFEDFELIISDNASTDKTEEICRAYVEQDQRICYYRNDKNIGCAGNFNRVLQLSSGEYFKWVAHDDLHSPDFIKKCVEVLDQDPTIILCHSQAYFIDEQGNFIQNYDIKVKADALKPQERFHELLTKHLCYQCYGVIRASVLKKIPPMGGYGNADGILLLRLGILGRFYEIPESLFFIRSHPQQSMSLFFPNYLLFADKTKKPLLSMLPDFYGYAVWFDSANKGRILLPHWRITWEYILSIWRSSLSLNERLCCHISLHQQLKGTEYLLLKDLLIVLPRLWKGWLKASIKKQQATLVTNQNHLF</sequence>
<dbReference type="InterPro" id="IPR029044">
    <property type="entry name" value="Nucleotide-diphossugar_trans"/>
</dbReference>
<dbReference type="Gene3D" id="3.90.550.10">
    <property type="entry name" value="Spore Coat Polysaccharide Biosynthesis Protein SpsA, Chain A"/>
    <property type="match status" value="1"/>
</dbReference>
<proteinExistence type="predicted"/>
<dbReference type="Proteomes" id="UP000252085">
    <property type="component" value="Unassembled WGS sequence"/>
</dbReference>
<reference evidence="2 3" key="1">
    <citation type="submission" date="2016-04" db="EMBL/GenBank/DDBJ databases">
        <authorList>
            <person name="Evans L.H."/>
            <person name="Alamgir A."/>
            <person name="Owens N."/>
            <person name="Weber N.D."/>
            <person name="Virtaneva K."/>
            <person name="Barbian K."/>
            <person name="Babar A."/>
            <person name="Rosenke K."/>
        </authorList>
    </citation>
    <scope>NUCLEOTIDE SEQUENCE [LARGE SCALE GENOMIC DNA]</scope>
    <source>
        <strain evidence="2">NIES-2108</strain>
    </source>
</reference>
<dbReference type="Pfam" id="PF00535">
    <property type="entry name" value="Glycos_transf_2"/>
    <property type="match status" value="1"/>
</dbReference>
<evidence type="ECO:0000259" key="1">
    <source>
        <dbReference type="Pfam" id="PF00535"/>
    </source>
</evidence>
<comment type="caution">
    <text evidence="2">The sequence shown here is derived from an EMBL/GenBank/DDBJ whole genome shotgun (WGS) entry which is preliminary data.</text>
</comment>
<organism evidence="2 3">
    <name type="scientific">Nostoc punctiforme NIES-2108</name>
    <dbReference type="NCBI Taxonomy" id="1356359"/>
    <lineage>
        <taxon>Bacteria</taxon>
        <taxon>Bacillati</taxon>
        <taxon>Cyanobacteriota</taxon>
        <taxon>Cyanophyceae</taxon>
        <taxon>Nostocales</taxon>
        <taxon>Nostocaceae</taxon>
        <taxon>Nostoc</taxon>
    </lineage>
</organism>
<dbReference type="PANTHER" id="PTHR22916">
    <property type="entry name" value="GLYCOSYLTRANSFERASE"/>
    <property type="match status" value="1"/>
</dbReference>
<dbReference type="CDD" id="cd00761">
    <property type="entry name" value="Glyco_tranf_GTA_type"/>
    <property type="match status" value="1"/>
</dbReference>
<dbReference type="PANTHER" id="PTHR22916:SF56">
    <property type="entry name" value="GLYCOSYL TRANSFERASE"/>
    <property type="match status" value="1"/>
</dbReference>
<feature type="domain" description="Glycosyltransferase 2-like" evidence="1">
    <location>
        <begin position="9"/>
        <end position="176"/>
    </location>
</feature>
<dbReference type="InterPro" id="IPR001173">
    <property type="entry name" value="Glyco_trans_2-like"/>
</dbReference>